<evidence type="ECO:0000256" key="3">
    <source>
        <dbReference type="ARBA" id="ARBA00022989"/>
    </source>
</evidence>
<keyword evidence="4 5" id="KW-0472">Membrane</keyword>
<dbReference type="Pfam" id="PF04061">
    <property type="entry name" value="ORMDL"/>
    <property type="match status" value="1"/>
</dbReference>
<dbReference type="EMBL" id="JAPFFF010000001">
    <property type="protein sequence ID" value="KAK8899158.1"/>
    <property type="molecule type" value="Genomic_DNA"/>
</dbReference>
<evidence type="ECO:0000256" key="1">
    <source>
        <dbReference type="ARBA" id="ARBA00004141"/>
    </source>
</evidence>
<evidence type="ECO:0000313" key="7">
    <source>
        <dbReference type="Proteomes" id="UP001470230"/>
    </source>
</evidence>
<feature type="transmembrane region" description="Helical" evidence="5">
    <location>
        <begin position="101"/>
        <end position="118"/>
    </location>
</feature>
<gene>
    <name evidence="6" type="ORF">M9Y10_001460</name>
</gene>
<reference evidence="6 7" key="1">
    <citation type="submission" date="2024-04" db="EMBL/GenBank/DDBJ databases">
        <title>Tritrichomonas musculus Genome.</title>
        <authorList>
            <person name="Alves-Ferreira E."/>
            <person name="Grigg M."/>
            <person name="Lorenzi H."/>
            <person name="Galac M."/>
        </authorList>
    </citation>
    <scope>NUCLEOTIDE SEQUENCE [LARGE SCALE GENOMIC DNA]</scope>
    <source>
        <strain evidence="6 7">EAF2021</strain>
    </source>
</reference>
<protein>
    <submittedName>
        <fullName evidence="6">ORM1-like protein 3</fullName>
    </submittedName>
</protein>
<comment type="caution">
    <text evidence="6">The sequence shown here is derived from an EMBL/GenBank/DDBJ whole genome shotgun (WGS) entry which is preliminary data.</text>
</comment>
<dbReference type="PANTHER" id="PTHR12665">
    <property type="entry name" value="ORMDL PROTEINS"/>
    <property type="match status" value="1"/>
</dbReference>
<evidence type="ECO:0000313" key="6">
    <source>
        <dbReference type="EMBL" id="KAK8899158.1"/>
    </source>
</evidence>
<evidence type="ECO:0000256" key="2">
    <source>
        <dbReference type="ARBA" id="ARBA00022692"/>
    </source>
</evidence>
<organism evidence="6 7">
    <name type="scientific">Tritrichomonas musculus</name>
    <dbReference type="NCBI Taxonomy" id="1915356"/>
    <lineage>
        <taxon>Eukaryota</taxon>
        <taxon>Metamonada</taxon>
        <taxon>Parabasalia</taxon>
        <taxon>Tritrichomonadida</taxon>
        <taxon>Tritrichomonadidae</taxon>
        <taxon>Tritrichomonas</taxon>
    </lineage>
</organism>
<feature type="transmembrane region" description="Helical" evidence="5">
    <location>
        <begin position="21"/>
        <end position="41"/>
    </location>
</feature>
<dbReference type="InterPro" id="IPR007203">
    <property type="entry name" value="ORMDL"/>
</dbReference>
<keyword evidence="3 5" id="KW-1133">Transmembrane helix</keyword>
<keyword evidence="7" id="KW-1185">Reference proteome</keyword>
<sequence>MRKSPSIPTILNKNVSFIDSPGCWVFYTFLCLAFRVILAGLGLSTSVAWVIVNWFHGIITFFLFHWIKGAPFASDHEHESELLTFWEQIDDQVLYTRARKFLFLFPIALFFIAVDSSGWDLAYFWINSVVLLITVLPKLPFMHRVRLFGINS</sequence>
<feature type="transmembrane region" description="Helical" evidence="5">
    <location>
        <begin position="124"/>
        <end position="141"/>
    </location>
</feature>
<comment type="subcellular location">
    <subcellularLocation>
        <location evidence="1">Membrane</location>
        <topology evidence="1">Multi-pass membrane protein</topology>
    </subcellularLocation>
</comment>
<proteinExistence type="predicted"/>
<feature type="transmembrane region" description="Helical" evidence="5">
    <location>
        <begin position="47"/>
        <end position="67"/>
    </location>
</feature>
<evidence type="ECO:0000256" key="4">
    <source>
        <dbReference type="ARBA" id="ARBA00023136"/>
    </source>
</evidence>
<name>A0ABR2L751_9EUKA</name>
<dbReference type="Proteomes" id="UP001470230">
    <property type="component" value="Unassembled WGS sequence"/>
</dbReference>
<accession>A0ABR2L751</accession>
<evidence type="ECO:0000256" key="5">
    <source>
        <dbReference type="SAM" id="Phobius"/>
    </source>
</evidence>
<keyword evidence="2 5" id="KW-0812">Transmembrane</keyword>